<evidence type="ECO:0000256" key="3">
    <source>
        <dbReference type="SAM" id="MobiDB-lite"/>
    </source>
</evidence>
<evidence type="ECO:0000256" key="1">
    <source>
        <dbReference type="RuleBase" id="RU368013"/>
    </source>
</evidence>
<dbReference type="GO" id="GO:0005737">
    <property type="term" value="C:cytoplasm"/>
    <property type="evidence" value="ECO:0007669"/>
    <property type="project" value="UniProtKB-SubCell"/>
</dbReference>
<gene>
    <name evidence="4" type="ORF">G6F64_009330</name>
</gene>
<dbReference type="GO" id="GO:0015031">
    <property type="term" value="P:protein transport"/>
    <property type="evidence" value="ECO:0007669"/>
    <property type="project" value="UniProtKB-UniRule"/>
</dbReference>
<keyword evidence="2" id="KW-0175">Coiled coil</keyword>
<dbReference type="InterPro" id="IPR013868">
    <property type="entry name" value="Cut8/Sts1_fam"/>
</dbReference>
<comment type="similarity">
    <text evidence="1">Belongs to the cut8/STS1 family.</text>
</comment>
<dbReference type="GO" id="GO:0005634">
    <property type="term" value="C:nucleus"/>
    <property type="evidence" value="ECO:0007669"/>
    <property type="project" value="UniProtKB-SubCell"/>
</dbReference>
<comment type="caution">
    <text evidence="4">The sequence shown here is derived from an EMBL/GenBank/DDBJ whole genome shotgun (WGS) entry which is preliminary data.</text>
</comment>
<keyword evidence="1" id="KW-0539">Nucleus</keyword>
<sequence>MLLCAERVQSRGAIVRCESVQLLNGLGYVVVRFVLRMKLADSFMIHSGVLGIKVKIRLDNNPTGRHRPFLMSSLNLPAQDFRKSTRDCLMNKKNNNWMDLLQSLPGAWIEDDNIKREEKEDVDLLKQTIETLRKEQERLEETNHVVKKSIEIVAEKRLLAEKAKKDRKMDDYILINSQEHIPSQEELMAAGLEGWEWMSSSSQSQNSLFRQQQRLYRSSIYLTKTKVPTLYTQPITNEHNSNKGRKRRASDEDEEMMNSEPIIEDNVLHITKRNRITSKKDLPIGKLLATLDKEKLIELINDLVDSNPHLKAEFEAQINIKQQ</sequence>
<keyword evidence="5" id="KW-1185">Reference proteome</keyword>
<dbReference type="InterPro" id="IPR038422">
    <property type="entry name" value="Cut8/Sts1_sf"/>
</dbReference>
<name>A0A9P6X3F3_RHIOR</name>
<dbReference type="Proteomes" id="UP000716291">
    <property type="component" value="Unassembled WGS sequence"/>
</dbReference>
<comment type="subunit">
    <text evidence="1">Binds the proteasome.</text>
</comment>
<feature type="coiled-coil region" evidence="2">
    <location>
        <begin position="115"/>
        <end position="149"/>
    </location>
</feature>
<keyword evidence="1" id="KW-0963">Cytoplasm</keyword>
<accession>A0A9P6X3F3</accession>
<evidence type="ECO:0000256" key="2">
    <source>
        <dbReference type="SAM" id="Coils"/>
    </source>
</evidence>
<keyword evidence="1" id="KW-0653">Protein transport</keyword>
<evidence type="ECO:0000313" key="5">
    <source>
        <dbReference type="Proteomes" id="UP000716291"/>
    </source>
</evidence>
<dbReference type="GO" id="GO:0031144">
    <property type="term" value="P:proteasome localization"/>
    <property type="evidence" value="ECO:0007669"/>
    <property type="project" value="UniProtKB-UniRule"/>
</dbReference>
<organism evidence="4 5">
    <name type="scientific">Rhizopus oryzae</name>
    <name type="common">Mucormycosis agent</name>
    <name type="synonym">Rhizopus arrhizus var. delemar</name>
    <dbReference type="NCBI Taxonomy" id="64495"/>
    <lineage>
        <taxon>Eukaryota</taxon>
        <taxon>Fungi</taxon>
        <taxon>Fungi incertae sedis</taxon>
        <taxon>Mucoromycota</taxon>
        <taxon>Mucoromycotina</taxon>
        <taxon>Mucoromycetes</taxon>
        <taxon>Mucorales</taxon>
        <taxon>Mucorineae</taxon>
        <taxon>Rhizopodaceae</taxon>
        <taxon>Rhizopus</taxon>
    </lineage>
</organism>
<protein>
    <recommendedName>
        <fullName evidence="1">Tethering factor for nuclear proteasome STS1</fullName>
    </recommendedName>
</protein>
<dbReference type="Pfam" id="PF08559">
    <property type="entry name" value="Cut8"/>
    <property type="match status" value="1"/>
</dbReference>
<feature type="region of interest" description="Disordered" evidence="3">
    <location>
        <begin position="234"/>
        <end position="256"/>
    </location>
</feature>
<proteinExistence type="inferred from homology"/>
<comment type="subcellular location">
    <subcellularLocation>
        <location evidence="1">Cytoplasm</location>
    </subcellularLocation>
    <subcellularLocation>
        <location evidence="1">Nucleus</location>
    </subcellularLocation>
</comment>
<evidence type="ECO:0000313" key="4">
    <source>
        <dbReference type="EMBL" id="KAG1304294.1"/>
    </source>
</evidence>
<dbReference type="EMBL" id="JAANQT010001678">
    <property type="protein sequence ID" value="KAG1304294.1"/>
    <property type="molecule type" value="Genomic_DNA"/>
</dbReference>
<reference evidence="4" key="1">
    <citation type="journal article" date="2020" name="Microb. Genom.">
        <title>Genetic diversity of clinical and environmental Mucorales isolates obtained from an investigation of mucormycosis cases among solid organ transplant recipients.</title>
        <authorList>
            <person name="Nguyen M.H."/>
            <person name="Kaul D."/>
            <person name="Muto C."/>
            <person name="Cheng S.J."/>
            <person name="Richter R.A."/>
            <person name="Bruno V.M."/>
            <person name="Liu G."/>
            <person name="Beyhan S."/>
            <person name="Sundermann A.J."/>
            <person name="Mounaud S."/>
            <person name="Pasculle A.W."/>
            <person name="Nierman W.C."/>
            <person name="Driscoll E."/>
            <person name="Cumbie R."/>
            <person name="Clancy C.J."/>
            <person name="Dupont C.L."/>
        </authorList>
    </citation>
    <scope>NUCLEOTIDE SEQUENCE</scope>
    <source>
        <strain evidence="4">GL11</strain>
    </source>
</reference>
<dbReference type="AlphaFoldDB" id="A0A9P6X3F3"/>
<comment type="function">
    <text evidence="1">Involved in ubiquitin-mediated protein degradation. Regulatory factor in the ubiquitin/proteasome pathway that controls the turnover of proteasome substrates. Targets proteasomes to the nucleus and facilitates the degradation of nuclear proteins.</text>
</comment>
<dbReference type="Gene3D" id="1.20.58.1590">
    <property type="entry name" value="Tethering factor for nuclear proteasome Cut8/Sts1"/>
    <property type="match status" value="1"/>
</dbReference>
<dbReference type="OrthoDB" id="2268044at2759"/>
<dbReference type="GO" id="GO:0071630">
    <property type="term" value="P:nuclear protein quality control by the ubiquitin-proteasome system"/>
    <property type="evidence" value="ECO:0007669"/>
    <property type="project" value="UniProtKB-UniRule"/>
</dbReference>
<keyword evidence="1" id="KW-0813">Transport</keyword>